<evidence type="ECO:0000313" key="5">
    <source>
        <dbReference type="Proteomes" id="UP000297725"/>
    </source>
</evidence>
<dbReference type="EMBL" id="SRHU01000032">
    <property type="protein sequence ID" value="TFZ39604.1"/>
    <property type="molecule type" value="Genomic_DNA"/>
</dbReference>
<dbReference type="EMBL" id="CP038865">
    <property type="protein sequence ID" value="QCA29470.1"/>
    <property type="molecule type" value="Genomic_DNA"/>
</dbReference>
<accession>A0A4Z0D504</accession>
<dbReference type="Proteomes" id="UP000297725">
    <property type="component" value="Unassembled WGS sequence"/>
</dbReference>
<evidence type="ECO:0000256" key="1">
    <source>
        <dbReference type="SAM" id="Phobius"/>
    </source>
</evidence>
<keyword evidence="1" id="KW-0812">Transmembrane</keyword>
<organism evidence="2 4">
    <name type="scientific">Vagococcus xieshaowenii</name>
    <dbReference type="NCBI Taxonomy" id="2562451"/>
    <lineage>
        <taxon>Bacteria</taxon>
        <taxon>Bacillati</taxon>
        <taxon>Bacillota</taxon>
        <taxon>Bacilli</taxon>
        <taxon>Lactobacillales</taxon>
        <taxon>Enterococcaceae</taxon>
        <taxon>Vagococcus</taxon>
    </lineage>
</organism>
<dbReference type="KEGG" id="vac:E4Z98_09120"/>
<accession>A0A7Z1YAZ0</accession>
<keyword evidence="1" id="KW-0472">Membrane</keyword>
<proteinExistence type="predicted"/>
<gene>
    <name evidence="3" type="ORF">E4031_08625</name>
    <name evidence="2" type="ORF">E4Z98_09120</name>
</gene>
<protein>
    <submittedName>
        <fullName evidence="2">Uncharacterized protein</fullName>
    </submittedName>
</protein>
<keyword evidence="4" id="KW-1185">Reference proteome</keyword>
<reference evidence="3 5" key="1">
    <citation type="submission" date="2019-03" db="EMBL/GenBank/DDBJ databases">
        <title>Vagococcus sp. was isolated fron gut of Carduelis flavirostris.</title>
        <authorList>
            <person name="Ge Y."/>
        </authorList>
    </citation>
    <scope>NUCLEOTIDE SEQUENCE [LARGE SCALE GENOMIC DNA]</scope>
    <source>
        <strain evidence="3 5">CF-210</strain>
    </source>
</reference>
<dbReference type="RefSeq" id="WP_135255049.1">
    <property type="nucleotide sequence ID" value="NZ_CP038865.1"/>
</dbReference>
<name>A0A4Z0D504_9ENTE</name>
<dbReference type="AlphaFoldDB" id="A0A4Z0D504"/>
<evidence type="ECO:0000313" key="4">
    <source>
        <dbReference type="Proteomes" id="UP000296883"/>
    </source>
</evidence>
<feature type="transmembrane region" description="Helical" evidence="1">
    <location>
        <begin position="66"/>
        <end position="85"/>
    </location>
</feature>
<evidence type="ECO:0000313" key="2">
    <source>
        <dbReference type="EMBL" id="QCA29470.1"/>
    </source>
</evidence>
<keyword evidence="1" id="KW-1133">Transmembrane helix</keyword>
<reference evidence="2 4" key="2">
    <citation type="journal article" date="2020" name="Int. J. Syst. Evol. Microbiol.">
        <title>Vagococcus xieshaowenii sp. nov., isolated from snow finch (Montifringilla taczanowskii) cloacal content.</title>
        <authorList>
            <person name="Ge Y."/>
            <person name="Yang J."/>
            <person name="Lai X.H."/>
            <person name="Zhang G."/>
            <person name="Jin D."/>
            <person name="Lu S."/>
            <person name="Wang B."/>
            <person name="Huang Y."/>
            <person name="Huang Y."/>
            <person name="Ren Z."/>
            <person name="Zhang X."/>
            <person name="Xu J."/>
        </authorList>
    </citation>
    <scope>NUCLEOTIDE SEQUENCE [LARGE SCALE GENOMIC DNA]</scope>
    <source>
        <strain evidence="4">personal::cf-49</strain>
        <strain evidence="2">Personal::cf-49</strain>
    </source>
</reference>
<dbReference type="Proteomes" id="UP000296883">
    <property type="component" value="Chromosome"/>
</dbReference>
<evidence type="ECO:0000313" key="3">
    <source>
        <dbReference type="EMBL" id="TFZ39604.1"/>
    </source>
</evidence>
<sequence>MTMKFLFYMTLLLVTLYIWKKPKKQAKYCIIGTIGVTILLDYRNIPTLATDKIGLLTPLTFWRTSLAPYELISFGALAFTLITYSKSEKQDRKQREDAIDIDT</sequence>